<keyword evidence="10" id="KW-1185">Reference proteome</keyword>
<accession>A0A134CLV8</accession>
<dbReference type="PATRIC" id="fig|1588748.3.peg.80"/>
<keyword evidence="4 6" id="KW-1133">Transmembrane helix</keyword>
<dbReference type="Pfam" id="PF09335">
    <property type="entry name" value="VTT_dom"/>
    <property type="match status" value="1"/>
</dbReference>
<organism evidence="8 10">
    <name type="scientific">Megasphaera hutchinsoni</name>
    <dbReference type="NCBI Taxonomy" id="1588748"/>
    <lineage>
        <taxon>Bacteria</taxon>
        <taxon>Bacillati</taxon>
        <taxon>Bacillota</taxon>
        <taxon>Negativicutes</taxon>
        <taxon>Veillonellales</taxon>
        <taxon>Veillonellaceae</taxon>
        <taxon>Megasphaera</taxon>
    </lineage>
</organism>
<reference evidence="8" key="1">
    <citation type="submission" date="2016-01" db="EMBL/GenBank/DDBJ databases">
        <authorList>
            <person name="Oliw E.H."/>
        </authorList>
    </citation>
    <scope>NUCLEOTIDE SEQUENCE [LARGE SCALE GENOMIC DNA]</scope>
    <source>
        <strain evidence="8">KA00182</strain>
    </source>
</reference>
<dbReference type="InterPro" id="IPR032816">
    <property type="entry name" value="VTT_dom"/>
</dbReference>
<keyword evidence="2 6" id="KW-1003">Cell membrane</keyword>
<feature type="transmembrane region" description="Helical" evidence="6">
    <location>
        <begin position="12"/>
        <end position="29"/>
    </location>
</feature>
<proteinExistence type="inferred from homology"/>
<evidence type="ECO:0000313" key="11">
    <source>
        <dbReference type="Proteomes" id="UP000242958"/>
    </source>
</evidence>
<evidence type="ECO:0000313" key="9">
    <source>
        <dbReference type="EMBL" id="PNH21883.1"/>
    </source>
</evidence>
<dbReference type="PANTHER" id="PTHR12677:SF59">
    <property type="entry name" value="GOLGI APPARATUS MEMBRANE PROTEIN TVP38-RELATED"/>
    <property type="match status" value="1"/>
</dbReference>
<dbReference type="STRING" id="1588748.HMPREF3182_00083"/>
<keyword evidence="3 6" id="KW-0812">Transmembrane</keyword>
<dbReference type="RefSeq" id="WP_007392873.1">
    <property type="nucleotide sequence ID" value="NZ_KQ960925.1"/>
</dbReference>
<comment type="similarity">
    <text evidence="6">Belongs to the TVP38/TMEM64 family.</text>
</comment>
<dbReference type="AlphaFoldDB" id="A0A134CLV8"/>
<evidence type="ECO:0000313" key="8">
    <source>
        <dbReference type="EMBL" id="KXB93165.1"/>
    </source>
</evidence>
<dbReference type="Proteomes" id="UP000242958">
    <property type="component" value="Unassembled WGS sequence"/>
</dbReference>
<reference evidence="10" key="2">
    <citation type="submission" date="2016-01" db="EMBL/GenBank/DDBJ databases">
        <authorList>
            <person name="Mitreva M."/>
            <person name="Pepin K.H."/>
            <person name="Mihindukulasuriya K.A."/>
            <person name="Fulton R."/>
            <person name="Fronick C."/>
            <person name="O'Laughlin M."/>
            <person name="Miner T."/>
            <person name="Herter B."/>
            <person name="Rosa B.A."/>
            <person name="Cordes M."/>
            <person name="Tomlinson C."/>
            <person name="Wollam A."/>
            <person name="Palsikar V.B."/>
            <person name="Mardis E.R."/>
            <person name="Wilson R.K."/>
        </authorList>
    </citation>
    <scope>NUCLEOTIDE SEQUENCE [LARGE SCALE GENOMIC DNA]</scope>
    <source>
        <strain evidence="10">KA00182</strain>
    </source>
</reference>
<comment type="caution">
    <text evidence="8">The sequence shown here is derived from an EMBL/GenBank/DDBJ whole genome shotgun (WGS) entry which is preliminary data.</text>
</comment>
<feature type="domain" description="VTT" evidence="7">
    <location>
        <begin position="75"/>
        <end position="190"/>
    </location>
</feature>
<name>A0A134CLV8_9FIRM</name>
<comment type="caution">
    <text evidence="6">Lacks conserved residue(s) required for the propagation of feature annotation.</text>
</comment>
<evidence type="ECO:0000313" key="10">
    <source>
        <dbReference type="Proteomes" id="UP000070160"/>
    </source>
</evidence>
<keyword evidence="5 6" id="KW-0472">Membrane</keyword>
<comment type="subcellular location">
    <subcellularLocation>
        <location evidence="1 6">Cell membrane</location>
        <topology evidence="1 6">Multi-pass membrane protein</topology>
    </subcellularLocation>
</comment>
<evidence type="ECO:0000256" key="3">
    <source>
        <dbReference type="ARBA" id="ARBA00022692"/>
    </source>
</evidence>
<dbReference type="GO" id="GO:0005886">
    <property type="term" value="C:plasma membrane"/>
    <property type="evidence" value="ECO:0007669"/>
    <property type="project" value="UniProtKB-SubCell"/>
</dbReference>
<dbReference type="Proteomes" id="UP000070160">
    <property type="component" value="Unassembled WGS sequence"/>
</dbReference>
<gene>
    <name evidence="9" type="ORF">CAL30_04200</name>
    <name evidence="8" type="ORF">HMPREF3182_00083</name>
</gene>
<dbReference type="EMBL" id="NFMF01000005">
    <property type="protein sequence ID" value="PNH21883.1"/>
    <property type="molecule type" value="Genomic_DNA"/>
</dbReference>
<evidence type="ECO:0000259" key="7">
    <source>
        <dbReference type="Pfam" id="PF09335"/>
    </source>
</evidence>
<feature type="transmembrane region" description="Helical" evidence="6">
    <location>
        <begin position="77"/>
        <end position="99"/>
    </location>
</feature>
<reference evidence="9 11" key="3">
    <citation type="submission" date="2017-05" db="EMBL/GenBank/DDBJ databases">
        <authorList>
            <person name="Song R."/>
            <person name="Chenine A.L."/>
            <person name="Ruprecht R.M."/>
        </authorList>
    </citation>
    <scope>NUCLEOTIDE SEQUENCE [LARGE SCALE GENOMIC DNA]</scope>
    <source>
        <strain evidence="9 11">KA00229</strain>
    </source>
</reference>
<accession>A0A2J8BAU2</accession>
<dbReference type="PANTHER" id="PTHR12677">
    <property type="entry name" value="GOLGI APPARATUS MEMBRANE PROTEIN TVP38-RELATED"/>
    <property type="match status" value="1"/>
</dbReference>
<evidence type="ECO:0000256" key="1">
    <source>
        <dbReference type="ARBA" id="ARBA00004651"/>
    </source>
</evidence>
<evidence type="ECO:0000256" key="5">
    <source>
        <dbReference type="ARBA" id="ARBA00023136"/>
    </source>
</evidence>
<dbReference type="InterPro" id="IPR015414">
    <property type="entry name" value="TMEM64"/>
</dbReference>
<feature type="transmembrane region" description="Helical" evidence="6">
    <location>
        <begin position="199"/>
        <end position="218"/>
    </location>
</feature>
<feature type="transmembrane region" description="Helical" evidence="6">
    <location>
        <begin position="49"/>
        <end position="70"/>
    </location>
</feature>
<sequence>MTDKRLRWIIKCIGIVMIAAILFGMQLWLPDFFMTMGHLIFQGDLDGLARYIESFGYAAIIVSIGMLALVNAVGFPSILFLTVNGIIFGLIPGIIISWIGEVIGIEISFRLTRTLFHKQAKKLLANSQVFEKMDSHSGIKTLLLGRAIPYSPNMLVTAFGALSNVSYRDHFIADALGKLPAVIIEVWLGHDLLRIQEHWQRLIALVVLVALVYGLIWLRKRRQRKERIKKTPSL</sequence>
<dbReference type="EMBL" id="LSDT01000002">
    <property type="protein sequence ID" value="KXB93165.1"/>
    <property type="molecule type" value="Genomic_DNA"/>
</dbReference>
<evidence type="ECO:0000256" key="2">
    <source>
        <dbReference type="ARBA" id="ARBA00022475"/>
    </source>
</evidence>
<evidence type="ECO:0000256" key="4">
    <source>
        <dbReference type="ARBA" id="ARBA00022989"/>
    </source>
</evidence>
<protein>
    <recommendedName>
        <fullName evidence="6">TVP38/TMEM64 family membrane protein</fullName>
    </recommendedName>
</protein>
<evidence type="ECO:0000256" key="6">
    <source>
        <dbReference type="RuleBase" id="RU366058"/>
    </source>
</evidence>